<name>A0A069RNJ3_PEPLI</name>
<evidence type="ECO:0008006" key="5">
    <source>
        <dbReference type="Google" id="ProtNLM"/>
    </source>
</evidence>
<keyword evidence="2" id="KW-0732">Signal</keyword>
<evidence type="ECO:0000256" key="2">
    <source>
        <dbReference type="SAM" id="SignalP"/>
    </source>
</evidence>
<protein>
    <recommendedName>
        <fullName evidence="5">Lipoprotein</fullName>
    </recommendedName>
</protein>
<sequence>MFKTTLKRAASIVAILLIALLSISGCGSDNKDAESNGKSSSSTSSPATSDSKSSGSESTSKSSASFENWKPFELQPGDFFKYETKVTNEDGSVEEGWFTINVIPEADNLVTVEAAGESGDNSFSFSLTDSSEDAFSKMMVQMMMSPASKHVMSTLYSPFLGRGAFHMALSSGQIKVGNKSSYSSDGHSISTEVVEKKAYAGIEGFVIRSEIDGELESEVCISPNFPLSLMSNIKVENQVFESELVEYLSK</sequence>
<feature type="region of interest" description="Disordered" evidence="1">
    <location>
        <begin position="29"/>
        <end position="63"/>
    </location>
</feature>
<dbReference type="AlphaFoldDB" id="A0A069RNJ3"/>
<feature type="compositionally biased region" description="Low complexity" evidence="1">
    <location>
        <begin position="36"/>
        <end position="63"/>
    </location>
</feature>
<dbReference type="RefSeq" id="WP_038264288.1">
    <property type="nucleotide sequence ID" value="NZ_FSRH01000011.1"/>
</dbReference>
<feature type="chain" id="PRO_5038476997" description="Lipoprotein" evidence="2">
    <location>
        <begin position="28"/>
        <end position="250"/>
    </location>
</feature>
<evidence type="ECO:0000313" key="4">
    <source>
        <dbReference type="Proteomes" id="UP000027946"/>
    </source>
</evidence>
<dbReference type="EMBL" id="JJMM01000010">
    <property type="protein sequence ID" value="KDR95757.1"/>
    <property type="molecule type" value="Genomic_DNA"/>
</dbReference>
<comment type="caution">
    <text evidence="3">The sequence shown here is derived from an EMBL/GenBank/DDBJ whole genome shotgun (WGS) entry which is preliminary data.</text>
</comment>
<accession>A0A069RNJ3</accession>
<evidence type="ECO:0000256" key="1">
    <source>
        <dbReference type="SAM" id="MobiDB-lite"/>
    </source>
</evidence>
<organism evidence="3 4">
    <name type="scientific">Peptoclostridium litorale DSM 5388</name>
    <dbReference type="NCBI Taxonomy" id="1121324"/>
    <lineage>
        <taxon>Bacteria</taxon>
        <taxon>Bacillati</taxon>
        <taxon>Bacillota</taxon>
        <taxon>Clostridia</taxon>
        <taxon>Peptostreptococcales</taxon>
        <taxon>Peptoclostridiaceae</taxon>
        <taxon>Peptoclostridium</taxon>
    </lineage>
</organism>
<feature type="signal peptide" evidence="2">
    <location>
        <begin position="1"/>
        <end position="27"/>
    </location>
</feature>
<dbReference type="PROSITE" id="PS51257">
    <property type="entry name" value="PROKAR_LIPOPROTEIN"/>
    <property type="match status" value="1"/>
</dbReference>
<evidence type="ECO:0000313" key="3">
    <source>
        <dbReference type="EMBL" id="KDR95757.1"/>
    </source>
</evidence>
<proteinExistence type="predicted"/>
<keyword evidence="4" id="KW-1185">Reference proteome</keyword>
<gene>
    <name evidence="3" type="ORF">CLIT_10c04840</name>
</gene>
<dbReference type="Proteomes" id="UP000027946">
    <property type="component" value="Unassembled WGS sequence"/>
</dbReference>
<reference evidence="3 4" key="1">
    <citation type="submission" date="2014-03" db="EMBL/GenBank/DDBJ databases">
        <title>Genome sequence of Clostridium litorale W6, DSM 5388.</title>
        <authorList>
            <person name="Poehlein A."/>
            <person name="Jagirdar A."/>
            <person name="Khonsari B."/>
            <person name="Chibani C.M."/>
            <person name="Gutierrez Gutierrez D.A."/>
            <person name="Davydova E."/>
            <person name="Alghaithi H.S."/>
            <person name="Nair K.P."/>
            <person name="Dhamotharan K."/>
            <person name="Chandran L."/>
            <person name="G W."/>
            <person name="Daniel R."/>
        </authorList>
    </citation>
    <scope>NUCLEOTIDE SEQUENCE [LARGE SCALE GENOMIC DNA]</scope>
    <source>
        <strain evidence="3 4">W6</strain>
    </source>
</reference>